<protein>
    <recommendedName>
        <fullName evidence="4">DUF2892 domain-containing protein</fullName>
    </recommendedName>
</protein>
<keyword evidence="1" id="KW-1133">Transmembrane helix</keyword>
<dbReference type="OrthoDB" id="1049592at2"/>
<sequence length="84" mass="9630">MKARWQRVLFSGWHFMRWVRLVFGTFFLVASIVLHDLVLALAALFLLFQALTTVGCSSVNGCFTNPFTRKKQAESDITFEEVKS</sequence>
<proteinExistence type="predicted"/>
<evidence type="ECO:0000313" key="3">
    <source>
        <dbReference type="Proteomes" id="UP000186917"/>
    </source>
</evidence>
<reference evidence="3" key="1">
    <citation type="submission" date="2017-01" db="EMBL/GenBank/DDBJ databases">
        <authorList>
            <person name="Varghese N."/>
            <person name="Submissions S."/>
        </authorList>
    </citation>
    <scope>NUCLEOTIDE SEQUENCE [LARGE SCALE GENOMIC DNA]</scope>
    <source>
        <strain evidence="3">DSM 21054</strain>
    </source>
</reference>
<keyword evidence="1" id="KW-0812">Transmembrane</keyword>
<gene>
    <name evidence="2" type="ORF">SAMN05421788_1011234</name>
</gene>
<dbReference type="STRING" id="477680.SAMN05421788_1011234"/>
<evidence type="ECO:0000256" key="1">
    <source>
        <dbReference type="SAM" id="Phobius"/>
    </source>
</evidence>
<keyword evidence="3" id="KW-1185">Reference proteome</keyword>
<keyword evidence="1" id="KW-0472">Membrane</keyword>
<dbReference type="KEGG" id="fln:FLA_5855"/>
<dbReference type="EMBL" id="FTOR01000001">
    <property type="protein sequence ID" value="SIS79157.1"/>
    <property type="molecule type" value="Genomic_DNA"/>
</dbReference>
<name>A0A173MQ66_9BACT</name>
<dbReference type="Proteomes" id="UP000186917">
    <property type="component" value="Unassembled WGS sequence"/>
</dbReference>
<organism evidence="2 3">
    <name type="scientific">Filimonas lacunae</name>
    <dbReference type="NCBI Taxonomy" id="477680"/>
    <lineage>
        <taxon>Bacteria</taxon>
        <taxon>Pseudomonadati</taxon>
        <taxon>Bacteroidota</taxon>
        <taxon>Chitinophagia</taxon>
        <taxon>Chitinophagales</taxon>
        <taxon>Chitinophagaceae</taxon>
        <taxon>Filimonas</taxon>
    </lineage>
</organism>
<evidence type="ECO:0000313" key="2">
    <source>
        <dbReference type="EMBL" id="SIS79157.1"/>
    </source>
</evidence>
<accession>A0A173MQ66</accession>
<feature type="transmembrane region" description="Helical" evidence="1">
    <location>
        <begin position="21"/>
        <end position="48"/>
    </location>
</feature>
<dbReference type="AlphaFoldDB" id="A0A173MQ66"/>
<dbReference type="RefSeq" id="WP_076376653.1">
    <property type="nucleotide sequence ID" value="NZ_AP017422.1"/>
</dbReference>
<evidence type="ECO:0008006" key="4">
    <source>
        <dbReference type="Google" id="ProtNLM"/>
    </source>
</evidence>